<dbReference type="SMART" id="SM00543">
    <property type="entry name" value="MIF4G"/>
    <property type="match status" value="1"/>
</dbReference>
<evidence type="ECO:0000256" key="5">
    <source>
        <dbReference type="SAM" id="Coils"/>
    </source>
</evidence>
<feature type="region of interest" description="Disordered" evidence="6">
    <location>
        <begin position="380"/>
        <end position="421"/>
    </location>
</feature>
<comment type="caution">
    <text evidence="8">The sequence shown here is derived from an EMBL/GenBank/DDBJ whole genome shotgun (WGS) entry which is preliminary data.</text>
</comment>
<dbReference type="AlphaFoldDB" id="A0A4S8KBI9"/>
<dbReference type="STRING" id="52838.A0A4S8KBI9"/>
<accession>A0A4S8KBI9</accession>
<dbReference type="GO" id="GO:0003743">
    <property type="term" value="F:translation initiation factor activity"/>
    <property type="evidence" value="ECO:0007669"/>
    <property type="project" value="UniProtKB-KW"/>
</dbReference>
<dbReference type="InterPro" id="IPR003891">
    <property type="entry name" value="Initiation_fac_eIF4g_MI"/>
</dbReference>
<dbReference type="SMART" id="SM00544">
    <property type="entry name" value="MA3"/>
    <property type="match status" value="1"/>
</dbReference>
<gene>
    <name evidence="8" type="ORF">C4D60_Mb04t12490</name>
</gene>
<evidence type="ECO:0000313" key="9">
    <source>
        <dbReference type="Proteomes" id="UP000317650"/>
    </source>
</evidence>
<feature type="domain" description="MI" evidence="7">
    <location>
        <begin position="539"/>
        <end position="661"/>
    </location>
</feature>
<dbReference type="EMBL" id="PYDT01000001">
    <property type="protein sequence ID" value="THU72472.1"/>
    <property type="molecule type" value="Genomic_DNA"/>
</dbReference>
<dbReference type="GO" id="GO:0006417">
    <property type="term" value="P:regulation of translation"/>
    <property type="evidence" value="ECO:0007669"/>
    <property type="project" value="UniProtKB-KW"/>
</dbReference>
<dbReference type="PROSITE" id="PS51366">
    <property type="entry name" value="MI"/>
    <property type="match status" value="1"/>
</dbReference>
<feature type="region of interest" description="Disordered" evidence="6">
    <location>
        <begin position="1"/>
        <end position="22"/>
    </location>
</feature>
<evidence type="ECO:0000313" key="8">
    <source>
        <dbReference type="EMBL" id="THU72472.1"/>
    </source>
</evidence>
<dbReference type="Pfam" id="PF02854">
    <property type="entry name" value="MIF4G"/>
    <property type="match status" value="1"/>
</dbReference>
<reference evidence="8 9" key="1">
    <citation type="journal article" date="2019" name="Nat. Plants">
        <title>Genome sequencing of Musa balbisiana reveals subgenome evolution and function divergence in polyploid bananas.</title>
        <authorList>
            <person name="Yao X."/>
        </authorList>
    </citation>
    <scope>NUCLEOTIDE SEQUENCE [LARGE SCALE GENOMIC DNA]</scope>
    <source>
        <strain evidence="9">cv. DH-PKW</strain>
        <tissue evidence="8">Leaves</tissue>
    </source>
</reference>
<keyword evidence="4" id="KW-0648">Protein biosynthesis</keyword>
<dbReference type="InterPro" id="IPR003890">
    <property type="entry name" value="MIF4G-like_typ-3"/>
</dbReference>
<dbReference type="Gene3D" id="1.25.40.180">
    <property type="match status" value="2"/>
</dbReference>
<organism evidence="8 9">
    <name type="scientific">Musa balbisiana</name>
    <name type="common">Banana</name>
    <dbReference type="NCBI Taxonomy" id="52838"/>
    <lineage>
        <taxon>Eukaryota</taxon>
        <taxon>Viridiplantae</taxon>
        <taxon>Streptophyta</taxon>
        <taxon>Embryophyta</taxon>
        <taxon>Tracheophyta</taxon>
        <taxon>Spermatophyta</taxon>
        <taxon>Magnoliopsida</taxon>
        <taxon>Liliopsida</taxon>
        <taxon>Zingiberales</taxon>
        <taxon>Musaceae</taxon>
        <taxon>Musa</taxon>
    </lineage>
</organism>
<dbReference type="GO" id="GO:0016281">
    <property type="term" value="C:eukaryotic translation initiation factor 4F complex"/>
    <property type="evidence" value="ECO:0007669"/>
    <property type="project" value="TreeGrafter"/>
</dbReference>
<proteinExistence type="inferred from homology"/>
<dbReference type="FunFam" id="1.25.40.180:FF:000027">
    <property type="entry name" value="Eukaryotic translation initiation factor isoform 4G-2"/>
    <property type="match status" value="1"/>
</dbReference>
<evidence type="ECO:0000259" key="7">
    <source>
        <dbReference type="PROSITE" id="PS51366"/>
    </source>
</evidence>
<name>A0A4S8KBI9_MUSBA</name>
<dbReference type="Proteomes" id="UP000317650">
    <property type="component" value="Chromosome 4"/>
</dbReference>
<keyword evidence="5" id="KW-0175">Coiled coil</keyword>
<dbReference type="GO" id="GO:0003729">
    <property type="term" value="F:mRNA binding"/>
    <property type="evidence" value="ECO:0007669"/>
    <property type="project" value="TreeGrafter"/>
</dbReference>
<dbReference type="PANTHER" id="PTHR23253">
    <property type="entry name" value="EUKARYOTIC TRANSLATION INITIATION FACTOR 4 GAMMA"/>
    <property type="match status" value="1"/>
</dbReference>
<evidence type="ECO:0000256" key="6">
    <source>
        <dbReference type="SAM" id="MobiDB-lite"/>
    </source>
</evidence>
<evidence type="ECO:0000256" key="4">
    <source>
        <dbReference type="ARBA" id="ARBA00022917"/>
    </source>
</evidence>
<dbReference type="SUPFAM" id="SSF48371">
    <property type="entry name" value="ARM repeat"/>
    <property type="match status" value="2"/>
</dbReference>
<dbReference type="PANTHER" id="PTHR23253:SF53">
    <property type="entry name" value="EUKARYOTIC TRANSLATION INITIATION FACTOR ISOFORM 4G-1"/>
    <property type="match status" value="1"/>
</dbReference>
<keyword evidence="3" id="KW-0810">Translation regulation</keyword>
<comment type="similarity">
    <text evidence="1">Belongs to the eukaryotic initiation factor 4G family.</text>
</comment>
<dbReference type="Pfam" id="PF02847">
    <property type="entry name" value="MA3"/>
    <property type="match status" value="1"/>
</dbReference>
<feature type="coiled-coil region" evidence="5">
    <location>
        <begin position="770"/>
        <end position="797"/>
    </location>
</feature>
<evidence type="ECO:0000256" key="2">
    <source>
        <dbReference type="ARBA" id="ARBA00022540"/>
    </source>
</evidence>
<keyword evidence="2" id="KW-0396">Initiation factor</keyword>
<evidence type="ECO:0000256" key="3">
    <source>
        <dbReference type="ARBA" id="ARBA00022845"/>
    </source>
</evidence>
<keyword evidence="9" id="KW-1185">Reference proteome</keyword>
<evidence type="ECO:0000256" key="1">
    <source>
        <dbReference type="ARBA" id="ARBA00005775"/>
    </source>
</evidence>
<sequence>MQSDRTEISLRPGGGNRGSRILAPRFDSAASDLPALRPHGGAGTALPFKIGESRFESREHIRYTRDQLLQVREAVQTPEDIVKIKQEIEAELFPEDQTWGRSDSNVGPTPALIKAEVPWSARRGNLTEKDRVLKTVKGILNKLTPEKFDILKGQLIDAGITTPDILKDVITLIFDKAVFEPTFCPMYAQLCSDLNEKLPVFPPEQEGEKEITFKRVLLNNCQEAFEGADNLGAEVQKLTAPDQEMERRDNERMVKLRTLGNIRLIGELLKQKMVPEKIVHHIAQKLLGHDSKTCPAEENVEAICQLFNTIGKQLDESPKSRRFNDVYFNRLKELTTNPQLAPRLRFMVRNVLDLRSNNWVPRREEVKAKTISEIHSEAEKNLGLRPGATASMRNSRDGGSLGGLSPTGFPNNRPGTGGMMPGMPGARKMPGMSGLDGDFWEVPKSKSMPRGEANRAHSSLVAKSPAINPKLLPQGSGSLIAGRTSALLQGSGPPSRSTLATGMGDSPSQNLVPLRPAAQMPPPAIPEKSVAKPKFNPNELHKKTVALLEEYFHIRILDEALQCVEELKSPEYHPEVVKEAINIALDKGVSCLEPLVNLLEYLLVKKVFTPRDLGTGCLLYGAMLDDISIDLPKAPTYFGEVVGKLVLIGGVDFKVVEEILEKVEEASFQSAVFDAVMRVIKSGPNGEAVLGTQAAEIKACEKLEAGAFPYVPLFGSSRTLFYRYCLRLLLAMPSAPSVRCDSPSFKIALALALIRFNKIHRPSPSSSSDAQRWKRKAKDRKLEILRLREELKQLEGILTLPLPSDDLFVSDFLDELSVKEVWMCKMGERVKPIYQLHHAGAISLMGSGEIGPSFATFSHQAIDFILVSGSVNSDSDPQFCVQHLIRELGNEPFVGQRILLSVSQNTSVVIDSLLLMDPFDDSFPCLHGNMFMMIELMEFLISDYVRSWISIEDFDTRLLEEWVRSVIQARKASELLESRNGLYTLYMERVVGELAKILSPLASQGKLDVDILSYMCC</sequence>
<dbReference type="InterPro" id="IPR016024">
    <property type="entry name" value="ARM-type_fold"/>
</dbReference>
<protein>
    <recommendedName>
        <fullName evidence="7">MI domain-containing protein</fullName>
    </recommendedName>
</protein>